<dbReference type="Proteomes" id="UP001344447">
    <property type="component" value="Unassembled WGS sequence"/>
</dbReference>
<feature type="binding site" evidence="5">
    <location>
        <position position="153"/>
    </location>
    <ligand>
        <name>S-adenosyl-L-methionine</name>
        <dbReference type="ChEBI" id="CHEBI:59789"/>
    </ligand>
</feature>
<keyword evidence="7" id="KW-1185">Reference proteome</keyword>
<dbReference type="EC" id="2.1.1.64" evidence="5"/>
<keyword evidence="5" id="KW-0496">Mitochondrion</keyword>
<keyword evidence="5" id="KW-0479">Metal-binding</keyword>
<comment type="cofactor">
    <cofactor evidence="5">
        <name>Mg(2+)</name>
        <dbReference type="ChEBI" id="CHEBI:18420"/>
    </cofactor>
</comment>
<sequence>MINRMITKSYKRLNNNNLIGNLIKPRQSIIYNFSINKSSNRFFTTNNNSSEINNTQQKPTTTTTTLRKDEIDFFNEQSQDWWNSEGTMKPLHRMNPFRVNYICDRLKIYNEKVANNPIHLPLQGLNVIDIGCGAGLLTESLSRLGASKVVGLDAAKNNILMAISHASFDQKLNENIENKSLQYIESTIENFSIENNQQFDAVCSLEVIEHVDNPKQFLEYLTKIVKPGGSIFLSTINKTFLSYISAILGAEYIFRMVPVGTHHWNQFIKPEDLKSYLKSNNCETTDLQGLVYNPLLCEWDFTNDLNVNYILHAIKK</sequence>
<evidence type="ECO:0000256" key="3">
    <source>
        <dbReference type="ARBA" id="ARBA00022688"/>
    </source>
</evidence>
<comment type="catalytic activity">
    <reaction evidence="5">
        <text>a 3,4-dihydroxy-5-(all-trans-polyprenyl)benzoate + S-adenosyl-L-methionine = a 4-hydroxy-3-methoxy-5-(all-trans-polyprenyl)benzoate + S-adenosyl-L-homocysteine + H(+)</text>
        <dbReference type="Rhea" id="RHEA:44452"/>
        <dbReference type="Rhea" id="RHEA-COMP:10930"/>
        <dbReference type="Rhea" id="RHEA-COMP:10931"/>
        <dbReference type="ChEBI" id="CHEBI:15378"/>
        <dbReference type="ChEBI" id="CHEBI:57856"/>
        <dbReference type="ChEBI" id="CHEBI:59789"/>
        <dbReference type="ChEBI" id="CHEBI:64694"/>
        <dbReference type="ChEBI" id="CHEBI:84443"/>
        <dbReference type="EC" id="2.1.1.114"/>
    </reaction>
</comment>
<comment type="caution">
    <text evidence="6">The sequence shown here is derived from an EMBL/GenBank/DDBJ whole genome shotgun (WGS) entry which is preliminary data.</text>
</comment>
<keyword evidence="5" id="KW-0999">Mitochondrion inner membrane</keyword>
<dbReference type="PANTHER" id="PTHR43464:SF19">
    <property type="entry name" value="UBIQUINONE BIOSYNTHESIS O-METHYLTRANSFERASE, MITOCHONDRIAL"/>
    <property type="match status" value="1"/>
</dbReference>
<dbReference type="EC" id="2.1.1.-" evidence="5"/>
<dbReference type="Pfam" id="PF13489">
    <property type="entry name" value="Methyltransf_23"/>
    <property type="match status" value="1"/>
</dbReference>
<dbReference type="FunFam" id="3.40.50.150:FF:000028">
    <property type="entry name" value="Ubiquinone biosynthesis O-methyltransferase"/>
    <property type="match status" value="1"/>
</dbReference>
<comment type="subunit">
    <text evidence="5">Component of a multi-subunit COQ enzyme complex.</text>
</comment>
<feature type="binding site" evidence="5">
    <location>
        <position position="98"/>
    </location>
    <ligand>
        <name>S-adenosyl-L-methionine</name>
        <dbReference type="ChEBI" id="CHEBI:59789"/>
    </ligand>
</feature>
<dbReference type="PANTHER" id="PTHR43464">
    <property type="entry name" value="METHYLTRANSFERASE"/>
    <property type="match status" value="1"/>
</dbReference>
<dbReference type="CDD" id="cd02440">
    <property type="entry name" value="AdoMet_MTases"/>
    <property type="match status" value="1"/>
</dbReference>
<feature type="binding site" evidence="5">
    <location>
        <position position="131"/>
    </location>
    <ligand>
        <name>S-adenosyl-L-methionine</name>
        <dbReference type="ChEBI" id="CHEBI:59789"/>
    </ligand>
</feature>
<comment type="function">
    <text evidence="5">O-methyltransferase required for two non-consecutive steps during ubiquinone biosynthesis. Catalyzes the 2 O-methylation of 3,4-dihydroxy-5-(all-trans-polyprenyl)benzoic acid into 4-hydroxy-3-methoxy-5-(all-trans-polyprenyl)benzoic acid. Also catalyzes the last step of ubiquinone biosynthesis by mediating methylation of 3-demethylubiquinone into ubiquinone. Also able to mediate the methylation of 3-demethylubiquinol into ubiquinol.</text>
</comment>
<feature type="binding site" evidence="5">
    <location>
        <position position="210"/>
    </location>
    <ligand>
        <name>Mg(2+)</name>
        <dbReference type="ChEBI" id="CHEBI:18420"/>
    </ligand>
</feature>
<dbReference type="SUPFAM" id="SSF53335">
    <property type="entry name" value="S-adenosyl-L-methionine-dependent methyltransferases"/>
    <property type="match status" value="1"/>
</dbReference>
<dbReference type="EMBL" id="JAVFKY010000001">
    <property type="protein sequence ID" value="KAK5582751.1"/>
    <property type="molecule type" value="Genomic_DNA"/>
</dbReference>
<evidence type="ECO:0000313" key="6">
    <source>
        <dbReference type="EMBL" id="KAK5582751.1"/>
    </source>
</evidence>
<comment type="catalytic activity">
    <reaction evidence="5">
        <text>a 3-demethylubiquinol + S-adenosyl-L-methionine = a ubiquinol + S-adenosyl-L-homocysteine + H(+)</text>
        <dbReference type="Rhea" id="RHEA:44380"/>
        <dbReference type="Rhea" id="RHEA-COMP:9566"/>
        <dbReference type="Rhea" id="RHEA-COMP:10914"/>
        <dbReference type="ChEBI" id="CHEBI:15378"/>
        <dbReference type="ChEBI" id="CHEBI:17976"/>
        <dbReference type="ChEBI" id="CHEBI:57856"/>
        <dbReference type="ChEBI" id="CHEBI:59789"/>
        <dbReference type="ChEBI" id="CHEBI:84422"/>
        <dbReference type="EC" id="2.1.1.64"/>
    </reaction>
</comment>
<comment type="similarity">
    <text evidence="5">Belongs to the class I-like SAM-binding methyltransferase superfamily. UbiG/COQ3 family.</text>
</comment>
<dbReference type="Gene3D" id="3.40.50.150">
    <property type="entry name" value="Vaccinia Virus protein VP39"/>
    <property type="match status" value="1"/>
</dbReference>
<evidence type="ECO:0000256" key="1">
    <source>
        <dbReference type="ARBA" id="ARBA00022603"/>
    </source>
</evidence>
<dbReference type="InterPro" id="IPR029063">
    <property type="entry name" value="SAM-dependent_MTases_sf"/>
</dbReference>
<dbReference type="HAMAP" id="MF_00472">
    <property type="entry name" value="UbiG"/>
    <property type="match status" value="1"/>
</dbReference>
<evidence type="ECO:0000313" key="7">
    <source>
        <dbReference type="Proteomes" id="UP001344447"/>
    </source>
</evidence>
<feature type="binding site" evidence="5">
    <location>
        <position position="206"/>
    </location>
    <ligand>
        <name>Mg(2+)</name>
        <dbReference type="ChEBI" id="CHEBI:18420"/>
    </ligand>
</feature>
<comment type="pathway">
    <text evidence="5">Cofactor biosynthesis; ubiquinone biosynthesis.</text>
</comment>
<dbReference type="NCBIfam" id="TIGR01983">
    <property type="entry name" value="UbiG"/>
    <property type="match status" value="1"/>
</dbReference>
<keyword evidence="5" id="KW-0460">Magnesium</keyword>
<keyword evidence="1 5" id="KW-0489">Methyltransferase</keyword>
<protein>
    <recommendedName>
        <fullName evidence="5">Ubiquinone biosynthesis O-methyltransferase, mitochondrial</fullName>
    </recommendedName>
    <alternativeName>
        <fullName evidence="5">3-demethylubiquinol 3-O-methyltransferase</fullName>
        <ecNumber evidence="5">2.1.1.64</ecNumber>
    </alternativeName>
    <alternativeName>
        <fullName evidence="5">3-demethylubiquinone 3-O-methyltransferase</fullName>
        <ecNumber evidence="5">2.1.1.-</ecNumber>
    </alternativeName>
    <alternativeName>
        <fullName evidence="5">Polyprenyldihydroxybenzoate methyltransferase</fullName>
        <ecNumber evidence="5">2.1.1.114</ecNumber>
    </alternativeName>
</protein>
<comment type="subcellular location">
    <subcellularLocation>
        <location evidence="5">Mitochondrion inner membrane</location>
        <topology evidence="5">Peripheral membrane protein</topology>
        <orientation evidence="5">Matrix side</orientation>
    </subcellularLocation>
</comment>
<dbReference type="GO" id="GO:0010420">
    <property type="term" value="F:polyprenyldihydroxybenzoate methyltransferase activity"/>
    <property type="evidence" value="ECO:0007669"/>
    <property type="project" value="UniProtKB-UniRule"/>
</dbReference>
<comment type="catalytic activity">
    <reaction evidence="5">
        <text>a 3-demethylubiquinone + S-adenosyl-L-methionine = a ubiquinone + S-adenosyl-L-homocysteine</text>
        <dbReference type="Rhea" id="RHEA:81215"/>
        <dbReference type="Rhea" id="RHEA-COMP:9565"/>
        <dbReference type="Rhea" id="RHEA-COMP:19654"/>
        <dbReference type="ChEBI" id="CHEBI:16389"/>
        <dbReference type="ChEBI" id="CHEBI:57856"/>
        <dbReference type="ChEBI" id="CHEBI:59789"/>
        <dbReference type="ChEBI" id="CHEBI:231825"/>
    </reaction>
</comment>
<dbReference type="InterPro" id="IPR010233">
    <property type="entry name" value="UbiG_MeTrfase"/>
</dbReference>
<keyword evidence="3 5" id="KW-0831">Ubiquinone biosynthesis</keyword>
<dbReference type="GO" id="GO:0046872">
    <property type="term" value="F:metal ion binding"/>
    <property type="evidence" value="ECO:0007669"/>
    <property type="project" value="UniProtKB-KW"/>
</dbReference>
<dbReference type="AlphaFoldDB" id="A0AAN7YWZ3"/>
<keyword evidence="2 5" id="KW-0808">Transferase</keyword>
<keyword evidence="5" id="KW-0472">Membrane</keyword>
<gene>
    <name evidence="5" type="primary">coq3</name>
    <name evidence="6" type="ORF">RB653_004337</name>
</gene>
<accession>A0AAN7YWZ3</accession>
<dbReference type="GO" id="GO:0032259">
    <property type="term" value="P:methylation"/>
    <property type="evidence" value="ECO:0007669"/>
    <property type="project" value="UniProtKB-KW"/>
</dbReference>
<dbReference type="EC" id="2.1.1.114" evidence="5"/>
<organism evidence="6 7">
    <name type="scientific">Dictyostelium firmibasis</name>
    <dbReference type="NCBI Taxonomy" id="79012"/>
    <lineage>
        <taxon>Eukaryota</taxon>
        <taxon>Amoebozoa</taxon>
        <taxon>Evosea</taxon>
        <taxon>Eumycetozoa</taxon>
        <taxon>Dictyostelia</taxon>
        <taxon>Dictyosteliales</taxon>
        <taxon>Dictyosteliaceae</taxon>
        <taxon>Dictyostelium</taxon>
    </lineage>
</organism>
<reference evidence="6 7" key="1">
    <citation type="submission" date="2023-11" db="EMBL/GenBank/DDBJ databases">
        <title>Dfirmibasis_genome.</title>
        <authorList>
            <person name="Edelbroek B."/>
            <person name="Kjellin J."/>
            <person name="Jerlstrom-Hultqvist J."/>
            <person name="Soderbom F."/>
        </authorList>
    </citation>
    <scope>NUCLEOTIDE SEQUENCE [LARGE SCALE GENOMIC DNA]</scope>
    <source>
        <strain evidence="6 7">TNS-C-14</strain>
    </source>
</reference>
<keyword evidence="4 5" id="KW-0949">S-adenosyl-L-methionine</keyword>
<feature type="binding site" evidence="5">
    <location>
        <position position="209"/>
    </location>
    <ligand>
        <name>Mg(2+)</name>
        <dbReference type="ChEBI" id="CHEBI:18420"/>
    </ligand>
</feature>
<name>A0AAN7YWZ3_9MYCE</name>
<dbReference type="GO" id="GO:0061542">
    <property type="term" value="F:3-demethylubiquinol 3-O-methyltransferase activity"/>
    <property type="evidence" value="ECO:0007669"/>
    <property type="project" value="UniProtKB-UniRule"/>
</dbReference>
<evidence type="ECO:0000256" key="4">
    <source>
        <dbReference type="ARBA" id="ARBA00022691"/>
    </source>
</evidence>
<dbReference type="GO" id="GO:0031314">
    <property type="term" value="C:extrinsic component of mitochondrial inner membrane"/>
    <property type="evidence" value="ECO:0007669"/>
    <property type="project" value="UniProtKB-UniRule"/>
</dbReference>
<feature type="binding site" evidence="5">
    <location>
        <position position="205"/>
    </location>
    <ligand>
        <name>S-adenosyl-L-methionine</name>
        <dbReference type="ChEBI" id="CHEBI:59789"/>
    </ligand>
</feature>
<evidence type="ECO:0000256" key="2">
    <source>
        <dbReference type="ARBA" id="ARBA00022679"/>
    </source>
</evidence>
<evidence type="ECO:0000256" key="5">
    <source>
        <dbReference type="HAMAP-Rule" id="MF_03190"/>
    </source>
</evidence>
<proteinExistence type="inferred from homology"/>